<dbReference type="InterPro" id="IPR044862">
    <property type="entry name" value="Pro_4_hyd_alph_FE2OG_OXY"/>
</dbReference>
<name>A0ABN1TD07_9ACTN</name>
<gene>
    <name evidence="2" type="ORF">GCM10009663_16820</name>
</gene>
<protein>
    <recommendedName>
        <fullName evidence="1">Prolyl 4-hydroxylase alpha subunit Fe(2+) 2OG dioxygenase domain-containing protein</fullName>
    </recommendedName>
</protein>
<dbReference type="RefSeq" id="WP_344622860.1">
    <property type="nucleotide sequence ID" value="NZ_BAAALD010000010.1"/>
</dbReference>
<dbReference type="Pfam" id="PF13640">
    <property type="entry name" value="2OG-FeII_Oxy_3"/>
    <property type="match status" value="1"/>
</dbReference>
<evidence type="ECO:0000259" key="1">
    <source>
        <dbReference type="Pfam" id="PF13640"/>
    </source>
</evidence>
<dbReference type="Gene3D" id="2.60.120.620">
    <property type="entry name" value="q2cbj1_9rhob like domain"/>
    <property type="match status" value="1"/>
</dbReference>
<proteinExistence type="predicted"/>
<feature type="domain" description="Prolyl 4-hydroxylase alpha subunit Fe(2+) 2OG dioxygenase" evidence="1">
    <location>
        <begin position="102"/>
        <end position="201"/>
    </location>
</feature>
<organism evidence="2 3">
    <name type="scientific">Kitasatospora arboriphila</name>
    <dbReference type="NCBI Taxonomy" id="258052"/>
    <lineage>
        <taxon>Bacteria</taxon>
        <taxon>Bacillati</taxon>
        <taxon>Actinomycetota</taxon>
        <taxon>Actinomycetes</taxon>
        <taxon>Kitasatosporales</taxon>
        <taxon>Streptomycetaceae</taxon>
        <taxon>Kitasatospora</taxon>
    </lineage>
</organism>
<dbReference type="Proteomes" id="UP001499987">
    <property type="component" value="Unassembled WGS sequence"/>
</dbReference>
<accession>A0ABN1TD07</accession>
<evidence type="ECO:0000313" key="3">
    <source>
        <dbReference type="Proteomes" id="UP001499987"/>
    </source>
</evidence>
<evidence type="ECO:0000313" key="2">
    <source>
        <dbReference type="EMBL" id="GAA1076057.1"/>
    </source>
</evidence>
<sequence>MTGHTHSRGDRYLVVDDLLAGAEFTALAEEFARIPLKPALSTIDPFLDGFGYHGTGAKHPLTALPDTAPAWQRTVAERITAAVDVLDRDGAEHLDITFTPWAYPDGSRLSWHNDAGERRVGAFVLFAHRAWSASWGGGLALVDAPSGPDTADGDGLMDSAVHPTLILPRPNRLVVFRSETMHSVQRVDRAAGDRLRRTWTGFVSVRHDAATA</sequence>
<dbReference type="EMBL" id="BAAALD010000010">
    <property type="protein sequence ID" value="GAA1076057.1"/>
    <property type="molecule type" value="Genomic_DNA"/>
</dbReference>
<keyword evidence="3" id="KW-1185">Reference proteome</keyword>
<comment type="caution">
    <text evidence="2">The sequence shown here is derived from an EMBL/GenBank/DDBJ whole genome shotgun (WGS) entry which is preliminary data.</text>
</comment>
<reference evidence="2 3" key="1">
    <citation type="journal article" date="2019" name="Int. J. Syst. Evol. Microbiol.">
        <title>The Global Catalogue of Microorganisms (GCM) 10K type strain sequencing project: providing services to taxonomists for standard genome sequencing and annotation.</title>
        <authorList>
            <consortium name="The Broad Institute Genomics Platform"/>
            <consortium name="The Broad Institute Genome Sequencing Center for Infectious Disease"/>
            <person name="Wu L."/>
            <person name="Ma J."/>
        </authorList>
    </citation>
    <scope>NUCLEOTIDE SEQUENCE [LARGE SCALE GENOMIC DNA]</scope>
    <source>
        <strain evidence="2 3">JCM 13002</strain>
    </source>
</reference>